<keyword evidence="3" id="KW-0732">Signal</keyword>
<name>A0ABN7MF43_9BACT</name>
<reference evidence="5 6" key="1">
    <citation type="submission" date="2021-02" db="EMBL/GenBank/DDBJ databases">
        <authorList>
            <person name="Han P."/>
        </authorList>
    </citation>
    <scope>NUCLEOTIDE SEQUENCE [LARGE SCALE GENOMIC DNA]</scope>
    <source>
        <strain evidence="5">Candidatus Nitrospira sp. ZN2</strain>
    </source>
</reference>
<evidence type="ECO:0000313" key="5">
    <source>
        <dbReference type="EMBL" id="CAE6795810.1"/>
    </source>
</evidence>
<sequence length="305" mass="33495">MRRQAYAAISLTLFLILPASPSQTLAQTKPEAPLTGASWQQCLIHYAQTLAIDPDLFHAIVQTESAGHPWALGWSDQTGRRHSYAPRRQEDAVAMLLSLLQTAPNVDIGIAQISSQHLGWLARHHQIQSRDLLEPCVNLYASSLILQTSIQKHGRTWRAVAGYNGSTAYIPAVWKQFCQRAADAGCSSGRSTPPLPSTPLPRPYDRGTVETQRNTGGTPISWKISPVGSQLSFQRPHLEETATHTFDLLNVRALLVVTLALLCGGIGLLLILALGGRLVLLAVYIVREGIYMLRRQRAAHHRLTG</sequence>
<gene>
    <name evidence="5" type="ORF">NSPZN2_70085</name>
</gene>
<evidence type="ECO:0000256" key="2">
    <source>
        <dbReference type="SAM" id="Phobius"/>
    </source>
</evidence>
<keyword evidence="2" id="KW-0472">Membrane</keyword>
<keyword evidence="2" id="KW-0812">Transmembrane</keyword>
<dbReference type="Gene3D" id="1.10.530.10">
    <property type="match status" value="1"/>
</dbReference>
<feature type="signal peptide" evidence="3">
    <location>
        <begin position="1"/>
        <end position="26"/>
    </location>
</feature>
<feature type="transmembrane region" description="Helical" evidence="2">
    <location>
        <begin position="253"/>
        <end position="286"/>
    </location>
</feature>
<evidence type="ECO:0000256" key="1">
    <source>
        <dbReference type="SAM" id="MobiDB-lite"/>
    </source>
</evidence>
<dbReference type="SUPFAM" id="SSF53955">
    <property type="entry name" value="Lysozyme-like"/>
    <property type="match status" value="1"/>
</dbReference>
<dbReference type="EMBL" id="CAJNBJ010000020">
    <property type="protein sequence ID" value="CAE6795810.1"/>
    <property type="molecule type" value="Genomic_DNA"/>
</dbReference>
<evidence type="ECO:0000313" key="6">
    <source>
        <dbReference type="Proteomes" id="UP000675880"/>
    </source>
</evidence>
<accession>A0ABN7MF43</accession>
<dbReference type="InterPro" id="IPR023346">
    <property type="entry name" value="Lysozyme-like_dom_sf"/>
</dbReference>
<dbReference type="Pfam" id="PF01464">
    <property type="entry name" value="SLT"/>
    <property type="match status" value="1"/>
</dbReference>
<evidence type="ECO:0000259" key="4">
    <source>
        <dbReference type="Pfam" id="PF01464"/>
    </source>
</evidence>
<proteinExistence type="predicted"/>
<evidence type="ECO:0000256" key="3">
    <source>
        <dbReference type="SAM" id="SignalP"/>
    </source>
</evidence>
<dbReference type="Proteomes" id="UP000675880">
    <property type="component" value="Unassembled WGS sequence"/>
</dbReference>
<dbReference type="CDD" id="cd13400">
    <property type="entry name" value="LT_IagB-like"/>
    <property type="match status" value="1"/>
</dbReference>
<organism evidence="5 6">
    <name type="scientific">Nitrospira defluvii</name>
    <dbReference type="NCBI Taxonomy" id="330214"/>
    <lineage>
        <taxon>Bacteria</taxon>
        <taxon>Pseudomonadati</taxon>
        <taxon>Nitrospirota</taxon>
        <taxon>Nitrospiria</taxon>
        <taxon>Nitrospirales</taxon>
        <taxon>Nitrospiraceae</taxon>
        <taxon>Nitrospira</taxon>
    </lineage>
</organism>
<feature type="chain" id="PRO_5045626494" description="Transglycosylase SLT domain-containing protein" evidence="3">
    <location>
        <begin position="27"/>
        <end position="305"/>
    </location>
</feature>
<feature type="compositionally biased region" description="Pro residues" evidence="1">
    <location>
        <begin position="193"/>
        <end position="202"/>
    </location>
</feature>
<dbReference type="InterPro" id="IPR008258">
    <property type="entry name" value="Transglycosylase_SLT_dom_1"/>
</dbReference>
<feature type="region of interest" description="Disordered" evidence="1">
    <location>
        <begin position="186"/>
        <end position="216"/>
    </location>
</feature>
<feature type="domain" description="Transglycosylase SLT" evidence="4">
    <location>
        <begin position="42"/>
        <end position="167"/>
    </location>
</feature>
<keyword evidence="6" id="KW-1185">Reference proteome</keyword>
<comment type="caution">
    <text evidence="5">The sequence shown here is derived from an EMBL/GenBank/DDBJ whole genome shotgun (WGS) entry which is preliminary data.</text>
</comment>
<keyword evidence="2" id="KW-1133">Transmembrane helix</keyword>
<protein>
    <recommendedName>
        <fullName evidence="4">Transglycosylase SLT domain-containing protein</fullName>
    </recommendedName>
</protein>